<comment type="caution">
    <text evidence="1">The sequence shown here is derived from an EMBL/GenBank/DDBJ whole genome shotgun (WGS) entry which is preliminary data.</text>
</comment>
<proteinExistence type="predicted"/>
<name>A0A1G1VDW9_9BACT</name>
<reference evidence="1 2" key="1">
    <citation type="journal article" date="2016" name="Nat. Commun.">
        <title>Thousands of microbial genomes shed light on interconnected biogeochemical processes in an aquifer system.</title>
        <authorList>
            <person name="Anantharaman K."/>
            <person name="Brown C.T."/>
            <person name="Hug L.A."/>
            <person name="Sharon I."/>
            <person name="Castelle C.J."/>
            <person name="Probst A.J."/>
            <person name="Thomas B.C."/>
            <person name="Singh A."/>
            <person name="Wilkins M.J."/>
            <person name="Karaoz U."/>
            <person name="Brodie E.L."/>
            <person name="Williams K.H."/>
            <person name="Hubbard S.S."/>
            <person name="Banfield J.F."/>
        </authorList>
    </citation>
    <scope>NUCLEOTIDE SEQUENCE [LARGE SCALE GENOMIC DNA]</scope>
</reference>
<dbReference type="Proteomes" id="UP000178659">
    <property type="component" value="Unassembled WGS sequence"/>
</dbReference>
<evidence type="ECO:0000313" key="2">
    <source>
        <dbReference type="Proteomes" id="UP000178659"/>
    </source>
</evidence>
<sequence>MDNENKSGWEVLFASVMDVTDQEKYRELVAKTLDSNVKLAFNYTREGINKWVRTPLGLRGDPEATCESGVFDASGATPGTMPVFLSIVHQTTCVVILRFGKEGPKRDSNQNSLLRDLAELVFGQRAVEHVVPIMSEPMPWAQGVSVR</sequence>
<gene>
    <name evidence="1" type="ORF">A3A77_04555</name>
</gene>
<evidence type="ECO:0000313" key="1">
    <source>
        <dbReference type="EMBL" id="OGY13412.1"/>
    </source>
</evidence>
<dbReference type="AlphaFoldDB" id="A0A1G1VDW9"/>
<dbReference type="EMBL" id="MHCC01000015">
    <property type="protein sequence ID" value="OGY13412.1"/>
    <property type="molecule type" value="Genomic_DNA"/>
</dbReference>
<protein>
    <submittedName>
        <fullName evidence="1">Uncharacterized protein</fullName>
    </submittedName>
</protein>
<organism evidence="1 2">
    <name type="scientific">Candidatus Blackburnbacteria bacterium RIFCSPLOWO2_01_FULL_40_20</name>
    <dbReference type="NCBI Taxonomy" id="1797519"/>
    <lineage>
        <taxon>Bacteria</taxon>
        <taxon>Candidatus Blackburniibacteriota</taxon>
    </lineage>
</organism>
<accession>A0A1G1VDW9</accession>